<gene>
    <name evidence="2" type="ORF">F511_19141</name>
</gene>
<evidence type="ECO:0000313" key="3">
    <source>
        <dbReference type="Proteomes" id="UP000250235"/>
    </source>
</evidence>
<evidence type="ECO:0000256" key="1">
    <source>
        <dbReference type="SAM" id="MobiDB-lite"/>
    </source>
</evidence>
<evidence type="ECO:0000313" key="2">
    <source>
        <dbReference type="EMBL" id="KZV32295.1"/>
    </source>
</evidence>
<reference evidence="2 3" key="1">
    <citation type="journal article" date="2015" name="Proc. Natl. Acad. Sci. U.S.A.">
        <title>The resurrection genome of Boea hygrometrica: A blueprint for survival of dehydration.</title>
        <authorList>
            <person name="Xiao L."/>
            <person name="Yang G."/>
            <person name="Zhang L."/>
            <person name="Yang X."/>
            <person name="Zhao S."/>
            <person name="Ji Z."/>
            <person name="Zhou Q."/>
            <person name="Hu M."/>
            <person name="Wang Y."/>
            <person name="Chen M."/>
            <person name="Xu Y."/>
            <person name="Jin H."/>
            <person name="Xiao X."/>
            <person name="Hu G."/>
            <person name="Bao F."/>
            <person name="Hu Y."/>
            <person name="Wan P."/>
            <person name="Li L."/>
            <person name="Deng X."/>
            <person name="Kuang T."/>
            <person name="Xiang C."/>
            <person name="Zhu J.K."/>
            <person name="Oliver M.J."/>
            <person name="He Y."/>
        </authorList>
    </citation>
    <scope>NUCLEOTIDE SEQUENCE [LARGE SCALE GENOMIC DNA]</scope>
    <source>
        <strain evidence="3">cv. XS01</strain>
    </source>
</reference>
<sequence>MVDCFNGVVNYVSLVSAACPSVSYTTAATLTPHPGGHHGLPPVPSLRAASPPIELQMR</sequence>
<dbReference type="EMBL" id="KV006889">
    <property type="protein sequence ID" value="KZV32295.1"/>
    <property type="molecule type" value="Genomic_DNA"/>
</dbReference>
<dbReference type="AlphaFoldDB" id="A0A2Z7BDY1"/>
<name>A0A2Z7BDY1_9LAMI</name>
<keyword evidence="3" id="KW-1185">Reference proteome</keyword>
<organism evidence="2 3">
    <name type="scientific">Dorcoceras hygrometricum</name>
    <dbReference type="NCBI Taxonomy" id="472368"/>
    <lineage>
        <taxon>Eukaryota</taxon>
        <taxon>Viridiplantae</taxon>
        <taxon>Streptophyta</taxon>
        <taxon>Embryophyta</taxon>
        <taxon>Tracheophyta</taxon>
        <taxon>Spermatophyta</taxon>
        <taxon>Magnoliopsida</taxon>
        <taxon>eudicotyledons</taxon>
        <taxon>Gunneridae</taxon>
        <taxon>Pentapetalae</taxon>
        <taxon>asterids</taxon>
        <taxon>lamiids</taxon>
        <taxon>Lamiales</taxon>
        <taxon>Gesneriaceae</taxon>
        <taxon>Didymocarpoideae</taxon>
        <taxon>Trichosporeae</taxon>
        <taxon>Loxocarpinae</taxon>
        <taxon>Dorcoceras</taxon>
    </lineage>
</organism>
<proteinExistence type="predicted"/>
<accession>A0A2Z7BDY1</accession>
<feature type="region of interest" description="Disordered" evidence="1">
    <location>
        <begin position="30"/>
        <end position="58"/>
    </location>
</feature>
<dbReference type="Proteomes" id="UP000250235">
    <property type="component" value="Unassembled WGS sequence"/>
</dbReference>
<protein>
    <submittedName>
        <fullName evidence="2">Uncharacterized protein</fullName>
    </submittedName>
</protein>